<feature type="coiled-coil region" evidence="10">
    <location>
        <begin position="468"/>
        <end position="530"/>
    </location>
</feature>
<dbReference type="PANTHER" id="PTHR22988">
    <property type="entry name" value="MYOTONIC DYSTROPHY S/T KINASE-RELATED"/>
    <property type="match status" value="1"/>
</dbReference>
<dbReference type="Gene3D" id="2.30.29.30">
    <property type="entry name" value="Pleckstrin-homology domain (PH domain)/Phosphotyrosine-binding domain (PTB)"/>
    <property type="match status" value="1"/>
</dbReference>
<dbReference type="Ensembl" id="ENSEBUT00000018312.1">
    <property type="protein sequence ID" value="ENSEBUP00000017735.1"/>
    <property type="gene ID" value="ENSEBUG00000011028.1"/>
</dbReference>
<accession>A0A8C4QQ41</accession>
<dbReference type="InterPro" id="IPR050839">
    <property type="entry name" value="Rho-assoc_Ser/Thr_Kinase"/>
</dbReference>
<evidence type="ECO:0000259" key="14">
    <source>
        <dbReference type="PROSITE" id="PS50219"/>
    </source>
</evidence>
<evidence type="ECO:0000256" key="2">
    <source>
        <dbReference type="ARBA" id="ARBA00022527"/>
    </source>
</evidence>
<dbReference type="GO" id="GO:0005856">
    <property type="term" value="C:cytoskeleton"/>
    <property type="evidence" value="ECO:0007669"/>
    <property type="project" value="TreeGrafter"/>
</dbReference>
<keyword evidence="7" id="KW-0067">ATP-binding</keyword>
<evidence type="ECO:0000256" key="1">
    <source>
        <dbReference type="ARBA" id="ARBA00012513"/>
    </source>
</evidence>
<dbReference type="PROSITE" id="PS50219">
    <property type="entry name" value="CNH"/>
    <property type="match status" value="1"/>
</dbReference>
<evidence type="ECO:0000256" key="5">
    <source>
        <dbReference type="ARBA" id="ARBA00022741"/>
    </source>
</evidence>
<dbReference type="InterPro" id="IPR000961">
    <property type="entry name" value="AGC-kinase_C"/>
</dbReference>
<keyword evidence="5" id="KW-0547">Nucleotide-binding</keyword>
<keyword evidence="3" id="KW-0597">Phosphoprotein</keyword>
<dbReference type="InterPro" id="IPR011009">
    <property type="entry name" value="Kinase-like_dom_sf"/>
</dbReference>
<keyword evidence="2" id="KW-0723">Serine/threonine-protein kinase</keyword>
<keyword evidence="17" id="KW-1185">Reference proteome</keyword>
<dbReference type="Gene3D" id="1.10.510.10">
    <property type="entry name" value="Transferase(Phosphotransferase) domain 1"/>
    <property type="match status" value="1"/>
</dbReference>
<reference evidence="16" key="1">
    <citation type="submission" date="2025-08" db="UniProtKB">
        <authorList>
            <consortium name="Ensembl"/>
        </authorList>
    </citation>
    <scope>IDENTIFICATION</scope>
</reference>
<evidence type="ECO:0000256" key="9">
    <source>
        <dbReference type="ARBA" id="ARBA00048679"/>
    </source>
</evidence>
<dbReference type="PANTHER" id="PTHR22988:SF71">
    <property type="entry name" value="CITRON RHO-INTERACTING KINASE"/>
    <property type="match status" value="1"/>
</dbReference>
<feature type="domain" description="CNH" evidence="14">
    <location>
        <begin position="1286"/>
        <end position="1581"/>
    </location>
</feature>
<feature type="compositionally biased region" description="Low complexity" evidence="11">
    <location>
        <begin position="1636"/>
        <end position="1648"/>
    </location>
</feature>
<reference evidence="16" key="2">
    <citation type="submission" date="2025-09" db="UniProtKB">
        <authorList>
            <consortium name="Ensembl"/>
        </authorList>
    </citation>
    <scope>IDENTIFICATION</scope>
</reference>
<keyword evidence="6" id="KW-0418">Kinase</keyword>
<feature type="domain" description="AGC-kinase C-terminal" evidence="15">
    <location>
        <begin position="293"/>
        <end position="365"/>
    </location>
</feature>
<feature type="coiled-coil region" evidence="10">
    <location>
        <begin position="696"/>
        <end position="741"/>
    </location>
</feature>
<dbReference type="Proteomes" id="UP000694388">
    <property type="component" value="Unplaced"/>
</dbReference>
<dbReference type="SMART" id="SM00036">
    <property type="entry name" value="CNH"/>
    <property type="match status" value="1"/>
</dbReference>
<evidence type="ECO:0000256" key="7">
    <source>
        <dbReference type="ARBA" id="ARBA00022840"/>
    </source>
</evidence>
<comment type="catalytic activity">
    <reaction evidence="8">
        <text>L-threonyl-[protein] + ATP = O-phospho-L-threonyl-[protein] + ADP + H(+)</text>
        <dbReference type="Rhea" id="RHEA:46608"/>
        <dbReference type="Rhea" id="RHEA-COMP:11060"/>
        <dbReference type="Rhea" id="RHEA-COMP:11605"/>
        <dbReference type="ChEBI" id="CHEBI:15378"/>
        <dbReference type="ChEBI" id="CHEBI:30013"/>
        <dbReference type="ChEBI" id="CHEBI:30616"/>
        <dbReference type="ChEBI" id="CHEBI:61977"/>
        <dbReference type="ChEBI" id="CHEBI:456216"/>
        <dbReference type="EC" id="2.7.11.1"/>
    </reaction>
</comment>
<dbReference type="EC" id="2.7.11.1" evidence="1"/>
<evidence type="ECO:0000256" key="12">
    <source>
        <dbReference type="SAM" id="Phobius"/>
    </source>
</evidence>
<dbReference type="GO" id="GO:0004674">
    <property type="term" value="F:protein serine/threonine kinase activity"/>
    <property type="evidence" value="ECO:0007669"/>
    <property type="project" value="UniProtKB-KW"/>
</dbReference>
<feature type="coiled-coil region" evidence="10">
    <location>
        <begin position="555"/>
        <end position="604"/>
    </location>
</feature>
<dbReference type="FunFam" id="2.30.29.30:FF:000081">
    <property type="entry name" value="Citron rho-interacting serine/threonine kinase"/>
    <property type="match status" value="1"/>
</dbReference>
<protein>
    <recommendedName>
        <fullName evidence="1">non-specific serine/threonine protein kinase</fullName>
        <ecNumber evidence="1">2.7.11.1</ecNumber>
    </recommendedName>
</protein>
<keyword evidence="4" id="KW-0808">Transferase</keyword>
<organism evidence="16 17">
    <name type="scientific">Eptatretus burgeri</name>
    <name type="common">Inshore hagfish</name>
    <dbReference type="NCBI Taxonomy" id="7764"/>
    <lineage>
        <taxon>Eukaryota</taxon>
        <taxon>Metazoa</taxon>
        <taxon>Chordata</taxon>
        <taxon>Craniata</taxon>
        <taxon>Vertebrata</taxon>
        <taxon>Cyclostomata</taxon>
        <taxon>Myxini</taxon>
        <taxon>Myxiniformes</taxon>
        <taxon>Myxinidae</taxon>
        <taxon>Eptatretinae</taxon>
        <taxon>Eptatretus</taxon>
    </lineage>
</organism>
<dbReference type="GO" id="GO:0005524">
    <property type="term" value="F:ATP binding"/>
    <property type="evidence" value="ECO:0007669"/>
    <property type="project" value="UniProtKB-KW"/>
</dbReference>
<evidence type="ECO:0000259" key="15">
    <source>
        <dbReference type="PROSITE" id="PS51285"/>
    </source>
</evidence>
<dbReference type="Pfam" id="PF00780">
    <property type="entry name" value="CNH"/>
    <property type="match status" value="1"/>
</dbReference>
<dbReference type="PROSITE" id="PS50011">
    <property type="entry name" value="PROTEIN_KINASE_DOM"/>
    <property type="match status" value="1"/>
</dbReference>
<dbReference type="PROSITE" id="PS51285">
    <property type="entry name" value="AGC_KINASE_CTER"/>
    <property type="match status" value="1"/>
</dbReference>
<evidence type="ECO:0000313" key="16">
    <source>
        <dbReference type="Ensembl" id="ENSEBUP00000017735.1"/>
    </source>
</evidence>
<dbReference type="GO" id="GO:0031032">
    <property type="term" value="P:actomyosin structure organization"/>
    <property type="evidence" value="ECO:0007669"/>
    <property type="project" value="TreeGrafter"/>
</dbReference>
<evidence type="ECO:0000256" key="10">
    <source>
        <dbReference type="SAM" id="Coils"/>
    </source>
</evidence>
<name>A0A8C4QQ41_EPTBU</name>
<evidence type="ECO:0000259" key="13">
    <source>
        <dbReference type="PROSITE" id="PS50011"/>
    </source>
</evidence>
<feature type="transmembrane region" description="Helical" evidence="12">
    <location>
        <begin position="1696"/>
        <end position="1717"/>
    </location>
</feature>
<dbReference type="GO" id="GO:0005737">
    <property type="term" value="C:cytoplasm"/>
    <property type="evidence" value="ECO:0007669"/>
    <property type="project" value="TreeGrafter"/>
</dbReference>
<evidence type="ECO:0000256" key="4">
    <source>
        <dbReference type="ARBA" id="ARBA00022679"/>
    </source>
</evidence>
<dbReference type="SMART" id="SM00133">
    <property type="entry name" value="S_TK_X"/>
    <property type="match status" value="1"/>
</dbReference>
<evidence type="ECO:0000256" key="6">
    <source>
        <dbReference type="ARBA" id="ARBA00022777"/>
    </source>
</evidence>
<comment type="catalytic activity">
    <reaction evidence="9">
        <text>L-seryl-[protein] + ATP = O-phospho-L-seryl-[protein] + ADP + H(+)</text>
        <dbReference type="Rhea" id="RHEA:17989"/>
        <dbReference type="Rhea" id="RHEA-COMP:9863"/>
        <dbReference type="Rhea" id="RHEA-COMP:11604"/>
        <dbReference type="ChEBI" id="CHEBI:15378"/>
        <dbReference type="ChEBI" id="CHEBI:29999"/>
        <dbReference type="ChEBI" id="CHEBI:30616"/>
        <dbReference type="ChEBI" id="CHEBI:83421"/>
        <dbReference type="ChEBI" id="CHEBI:456216"/>
        <dbReference type="EC" id="2.7.11.1"/>
    </reaction>
</comment>
<dbReference type="FunFam" id="1.10.510.10:FF:000024">
    <property type="entry name" value="Probable serine/threonine-protein kinase cot-1"/>
    <property type="match status" value="1"/>
</dbReference>
<feature type="compositionally biased region" description="Polar residues" evidence="11">
    <location>
        <begin position="1609"/>
        <end position="1618"/>
    </location>
</feature>
<dbReference type="InterPro" id="IPR000719">
    <property type="entry name" value="Prot_kinase_dom"/>
</dbReference>
<evidence type="ECO:0000256" key="8">
    <source>
        <dbReference type="ARBA" id="ARBA00047899"/>
    </source>
</evidence>
<dbReference type="SUPFAM" id="SSF56112">
    <property type="entry name" value="Protein kinase-like (PK-like)"/>
    <property type="match status" value="1"/>
</dbReference>
<evidence type="ECO:0000256" key="11">
    <source>
        <dbReference type="SAM" id="MobiDB-lite"/>
    </source>
</evidence>
<dbReference type="InterPro" id="IPR001180">
    <property type="entry name" value="CNH_dom"/>
</dbReference>
<keyword evidence="12" id="KW-0812">Transmembrane</keyword>
<dbReference type="Gene3D" id="3.30.200.20">
    <property type="entry name" value="Phosphorylase Kinase, domain 1"/>
    <property type="match status" value="1"/>
</dbReference>
<evidence type="ECO:0000256" key="3">
    <source>
        <dbReference type="ARBA" id="ARBA00022553"/>
    </source>
</evidence>
<sequence length="1736" mass="196085">MVEMIVFFISQDNLFFLVLFLFLFPIFLDSEIVSELRELRPRIADFEECAMIGCSQHAYVKVVRERATGDIYAMKPRNKYRICFEEERDVMARGSSPWLVQLQYSFQDSENLYLVMGFHPGGDLQCLRAHYEEQFDETMICFYLAELVLALHSLHQMGYVHRNLQAKKVLIDRTGHIKLTGFGCAVQMPKDTLVKYPLYMAPEALESPEAASCPEVDWWALGIVAYEMVYGETPFTGKTPTITRSNILNYQSPLHLPDHPFVSTEFADLLHGLLCDQAKRLDYEHLICHPFFSGVDWGTIRQTPPPFVPTLLGDDDTSNCEEMGHKQGLAALWSPGQLRPPGFSGRELPFVGYSYSRALPSLTCSDSVMSALDSPAKQKAIEKKLQIKTKELQNAQDRCHKMAQELEGQQRKVGELEETLQHRNNEVKTLEIERGVLERDLAMYITECNVSFLYCKSLLHAISMLFQSKEFQAQLEELRSSVHCLEDDLCSALRRADQAENDLRKAHAALDDARRRLADCQEKLAKVSLLFFFVDERCQSLESHVHRLEGVKHHEAKLKEELQEKSTQMRQMVEKIMVSTYMMIKALESRLRTLEQHIAELSEANKMVANSSLFTQRNMRAQEEMFADLRQQKLYLETQVGKAEARTQQLEERLQQSWQEASGARQSVLSLEAKLREVGQEHTEGRKEITDLSLAMQERGEQLEAERQRRADLEGRLMKLQKELEETTAKAEEEIASLTVQSRMGEECNDGKCSWPVVSLDGSPSVHTLICIAHHTRISTMNMLKMTCTELEQQIGDLETLNEDLTAREHHSEQQRNAAEEERNCKGQRLHEMQRFLEAEKQARLRAEQKAVEARRAVELAVQEHKAETTALQSSAKEHRLKAENLSETLSNLEKKQALLELGAKGLQQKLETERELKQKLIQEQGKLQQWLDSHKTQVHRLSQSLQDTLDQVDLLKTERADMENQIENLQAICENERVKMEGTITQQSKLIDFLQVKLDQPVKKKKVLSYGDLHAALEREKARTADLEESLQKVRLELKASQEEVIQLKNADSQTSNCSSGSQQQLIISALVRSPGHQASGALSLLAPPSHRKQSATPDGITTRFCQVMSHPKCSQCLPATCGLPAEYASHFADVLCRERLNSPGLHPSHGRQSALGWDCKFIVLESSKLKIYDSDNFEGCPPVDEFELVLPDGDVMVHGAVSPAELPNMAKTDVAYVLKLEFRPHTSCWPGRSTYLLAPSFPDKQRWVAALEAVVSGGHRAQERADADAKLLGNSLLKLEGDDRLDINCTLPLTDQIVLVGAEEGLYTLNVAKSALTHVPAVGSVFQVHVVKELDQLVMIVGEERALCVLDIKKVKQSLAQAHLPAQPEVKPVPLENIAGCHLFAVGKIENTPCICAAVPNQVCMLRYNRGLGMFCLRKEVETSEPCSCILFTPYSVIFGTNKFYEMDLKQYSLEEFLDKTDQSLASALFASSYHSFPVAIIQIAGGSGALVPEEYLLCFHEFAIFVDAYGRRSRTEDLKWSRLPLAFAYREPFLFVTHFNSLEVIELNNSRSLMGFSPMRTFLGLPSPRYLGPAVSPGAIYMASSYQNKLRIVCCKGNLVREGDKPQSNAASSPTKRGPPSYTEHMAKRRAGSPARSVEDSSSSEHSSRAHSQPPQRGLNGRLVRGCKNITNTKGGNFYPSLRTFVTFTKPSFHLFFPVSLPPLNLIFIIFYLYPFTFPLYWNFCHGIISNDA</sequence>
<feature type="coiled-coil region" evidence="10">
    <location>
        <begin position="781"/>
        <end position="980"/>
    </location>
</feature>
<proteinExistence type="predicted"/>
<dbReference type="InterPro" id="IPR011993">
    <property type="entry name" value="PH-like_dom_sf"/>
</dbReference>
<feature type="coiled-coil region" evidence="10">
    <location>
        <begin position="378"/>
        <end position="433"/>
    </location>
</feature>
<evidence type="ECO:0000313" key="17">
    <source>
        <dbReference type="Proteomes" id="UP000694388"/>
    </source>
</evidence>
<keyword evidence="10" id="KW-0175">Coiled coil</keyword>
<keyword evidence="12" id="KW-0472">Membrane</keyword>
<feature type="coiled-coil region" evidence="10">
    <location>
        <begin position="1018"/>
        <end position="1052"/>
    </location>
</feature>
<feature type="domain" description="Protein kinase" evidence="13">
    <location>
        <begin position="46"/>
        <end position="292"/>
    </location>
</feature>
<feature type="region of interest" description="Disordered" evidence="11">
    <location>
        <begin position="1607"/>
        <end position="1666"/>
    </location>
</feature>
<keyword evidence="12" id="KW-1133">Transmembrane helix</keyword>
<dbReference type="GeneTree" id="ENSGT01030000234517"/>
<dbReference type="Pfam" id="PF00069">
    <property type="entry name" value="Pkinase"/>
    <property type="match status" value="1"/>
</dbReference>
<dbReference type="OMA" id="EGETHQK"/>